<dbReference type="InterPro" id="IPR016181">
    <property type="entry name" value="Acyl_CoA_acyltransferase"/>
</dbReference>
<evidence type="ECO:0000313" key="4">
    <source>
        <dbReference type="Proteomes" id="UP001174909"/>
    </source>
</evidence>
<dbReference type="PROSITE" id="PS51186">
    <property type="entry name" value="GNAT"/>
    <property type="match status" value="1"/>
</dbReference>
<accession>A0AA35RW57</accession>
<dbReference type="EMBL" id="CASHTH010001679">
    <property type="protein sequence ID" value="CAI8018003.1"/>
    <property type="molecule type" value="Genomic_DNA"/>
</dbReference>
<reference evidence="3" key="1">
    <citation type="submission" date="2023-03" db="EMBL/GenBank/DDBJ databases">
        <authorList>
            <person name="Steffen K."/>
            <person name="Cardenas P."/>
        </authorList>
    </citation>
    <scope>NUCLEOTIDE SEQUENCE</scope>
</reference>
<evidence type="ECO:0000259" key="2">
    <source>
        <dbReference type="PROSITE" id="PS51186"/>
    </source>
</evidence>
<dbReference type="Proteomes" id="UP001174909">
    <property type="component" value="Unassembled WGS sequence"/>
</dbReference>
<evidence type="ECO:0000313" key="3">
    <source>
        <dbReference type="EMBL" id="CAI8018003.1"/>
    </source>
</evidence>
<dbReference type="AlphaFoldDB" id="A0AA35RW57"/>
<keyword evidence="1" id="KW-0808">Transferase</keyword>
<gene>
    <name evidence="3" type="ORF">GBAR_LOCUS10877</name>
</gene>
<name>A0AA35RW57_GEOBA</name>
<dbReference type="PANTHER" id="PTHR13947:SF37">
    <property type="entry name" value="LD18367P"/>
    <property type="match status" value="1"/>
</dbReference>
<organism evidence="3 4">
    <name type="scientific">Geodia barretti</name>
    <name type="common">Barrett's horny sponge</name>
    <dbReference type="NCBI Taxonomy" id="519541"/>
    <lineage>
        <taxon>Eukaryota</taxon>
        <taxon>Metazoa</taxon>
        <taxon>Porifera</taxon>
        <taxon>Demospongiae</taxon>
        <taxon>Heteroscleromorpha</taxon>
        <taxon>Tetractinellida</taxon>
        <taxon>Astrophorina</taxon>
        <taxon>Geodiidae</taxon>
        <taxon>Geodia</taxon>
    </lineage>
</organism>
<dbReference type="SUPFAM" id="SSF55729">
    <property type="entry name" value="Acyl-CoA N-acyltransferases (Nat)"/>
    <property type="match status" value="1"/>
</dbReference>
<sequence length="165" mass="18690">MPKDTPTIHRLFADGQRQFAAGVEAEIEAYVEKSLLDDLSDIKANYRDQDGSNFWVAEVDGQVRGMFSLQRRSEREGELRRLSVDIEYRRRGIAQTLLETAEAYAREQGYTSLRLSTITPLKPAIALYEKFGYREYGKDRYGAITVLHFTKNLVSERGSSGGGQS</sequence>
<feature type="domain" description="N-acetyltransferase" evidence="2">
    <location>
        <begin position="1"/>
        <end position="154"/>
    </location>
</feature>
<dbReference type="GO" id="GO:0008080">
    <property type="term" value="F:N-acetyltransferase activity"/>
    <property type="evidence" value="ECO:0007669"/>
    <property type="project" value="InterPro"/>
</dbReference>
<protein>
    <submittedName>
        <fullName evidence="3">N-acetyltransferase 8</fullName>
    </submittedName>
</protein>
<dbReference type="InterPro" id="IPR050769">
    <property type="entry name" value="NAT_camello-type"/>
</dbReference>
<dbReference type="CDD" id="cd04301">
    <property type="entry name" value="NAT_SF"/>
    <property type="match status" value="1"/>
</dbReference>
<proteinExistence type="predicted"/>
<dbReference type="Pfam" id="PF00583">
    <property type="entry name" value="Acetyltransf_1"/>
    <property type="match status" value="1"/>
</dbReference>
<evidence type="ECO:0000256" key="1">
    <source>
        <dbReference type="ARBA" id="ARBA00022679"/>
    </source>
</evidence>
<dbReference type="InterPro" id="IPR000182">
    <property type="entry name" value="GNAT_dom"/>
</dbReference>
<dbReference type="PANTHER" id="PTHR13947">
    <property type="entry name" value="GNAT FAMILY N-ACETYLTRANSFERASE"/>
    <property type="match status" value="1"/>
</dbReference>
<keyword evidence="4" id="KW-1185">Reference proteome</keyword>
<dbReference type="Gene3D" id="3.40.630.30">
    <property type="match status" value="1"/>
</dbReference>
<comment type="caution">
    <text evidence="3">The sequence shown here is derived from an EMBL/GenBank/DDBJ whole genome shotgun (WGS) entry which is preliminary data.</text>
</comment>